<dbReference type="OrthoDB" id="5134445at2759"/>
<evidence type="ECO:0000313" key="2">
    <source>
        <dbReference type="Proteomes" id="UP000775872"/>
    </source>
</evidence>
<keyword evidence="2" id="KW-1185">Reference proteome</keyword>
<reference evidence="1 2" key="2">
    <citation type="submission" date="2021-10" db="EMBL/GenBank/DDBJ databases">
        <authorList>
            <person name="Piombo E."/>
        </authorList>
    </citation>
    <scope>NUCLEOTIDE SEQUENCE [LARGE SCALE GENOMIC DNA]</scope>
</reference>
<evidence type="ECO:0008006" key="3">
    <source>
        <dbReference type="Google" id="ProtNLM"/>
    </source>
</evidence>
<comment type="caution">
    <text evidence="1">The sequence shown here is derived from an EMBL/GenBank/DDBJ whole genome shotgun (WGS) entry which is preliminary data.</text>
</comment>
<accession>A0A9N9Z9M7</accession>
<name>A0A9N9Z9M7_9HYPO</name>
<dbReference type="Gene3D" id="1.10.510.10">
    <property type="entry name" value="Transferase(Phosphotransferase) domain 1"/>
    <property type="match status" value="1"/>
</dbReference>
<dbReference type="InterPro" id="IPR011009">
    <property type="entry name" value="Kinase-like_dom_sf"/>
</dbReference>
<protein>
    <recommendedName>
        <fullName evidence="3">Protein kinase domain-containing protein</fullName>
    </recommendedName>
</protein>
<dbReference type="SUPFAM" id="SSF56112">
    <property type="entry name" value="Protein kinase-like (PK-like)"/>
    <property type="match status" value="1"/>
</dbReference>
<evidence type="ECO:0000313" key="1">
    <source>
        <dbReference type="EMBL" id="CAH0051481.1"/>
    </source>
</evidence>
<gene>
    <name evidence="1" type="ORF">CSOL1703_00014804</name>
</gene>
<organism evidence="1 2">
    <name type="scientific">Clonostachys solani</name>
    <dbReference type="NCBI Taxonomy" id="160281"/>
    <lineage>
        <taxon>Eukaryota</taxon>
        <taxon>Fungi</taxon>
        <taxon>Dikarya</taxon>
        <taxon>Ascomycota</taxon>
        <taxon>Pezizomycotina</taxon>
        <taxon>Sordariomycetes</taxon>
        <taxon>Hypocreomycetidae</taxon>
        <taxon>Hypocreales</taxon>
        <taxon>Bionectriaceae</taxon>
        <taxon>Clonostachys</taxon>
    </lineage>
</organism>
<reference evidence="2" key="1">
    <citation type="submission" date="2019-06" db="EMBL/GenBank/DDBJ databases">
        <authorList>
            <person name="Broberg M."/>
        </authorList>
    </citation>
    <scope>NUCLEOTIDE SEQUENCE [LARGE SCALE GENOMIC DNA]</scope>
</reference>
<proteinExistence type="predicted"/>
<sequence>MTEPLQSPYTKGSTLTLSVTDIGKKSPLQLENGSEIRVKIVDVMEPATMSVIAIVELESPQTKQKCVNSGVPSKMILKLYDRRFALDLREEIKVTGPATRATEDEFVASLRQGSMPRFLAKYEENDTLGSGDWDTPMKEAYFSIMSTKMHQTETKVYDCLTDLQGIHVPTFYANLDLATEPTAGEQLEESITEHTRVRAILIEHISGFLLSDLVTETSESEWPVICTQAIEAVNKIIDFHFINPDLQPRNAIVHRREERSYQIFYIDFGMCYFRDPSDTDERWRERKRQRGEEAAVGGSLALTISKAKGKKGKPYKGPLPLPWAYIPSGRFEGQYLEL</sequence>
<dbReference type="AlphaFoldDB" id="A0A9N9Z9M7"/>
<dbReference type="Proteomes" id="UP000775872">
    <property type="component" value="Unassembled WGS sequence"/>
</dbReference>
<dbReference type="EMBL" id="CABFOC020000040">
    <property type="protein sequence ID" value="CAH0051481.1"/>
    <property type="molecule type" value="Genomic_DNA"/>
</dbReference>